<dbReference type="AlphaFoldDB" id="A0A1S8WSW7"/>
<dbReference type="Proteomes" id="UP000243686">
    <property type="component" value="Unassembled WGS sequence"/>
</dbReference>
<feature type="domain" description="MAP kinase-activating death" evidence="1">
    <location>
        <begin position="62"/>
        <end position="136"/>
    </location>
</feature>
<dbReference type="PANTHER" id="PTHR13008">
    <property type="entry name" value="MAP-KINASE ACTIVATING DEATH DOMAIN PROTEIN MADD /DENN/AEX-3 C.ELEGANS"/>
    <property type="match status" value="1"/>
</dbReference>
<dbReference type="GO" id="GO:0005085">
    <property type="term" value="F:guanyl-nucleotide exchange factor activity"/>
    <property type="evidence" value="ECO:0007669"/>
    <property type="project" value="TreeGrafter"/>
</dbReference>
<dbReference type="InterPro" id="IPR056574">
    <property type="entry name" value="Death_MADD"/>
</dbReference>
<dbReference type="EMBL" id="KV895277">
    <property type="protein sequence ID" value="OON17495.1"/>
    <property type="molecule type" value="Genomic_DNA"/>
</dbReference>
<dbReference type="InterPro" id="IPR039980">
    <property type="entry name" value="MADD"/>
</dbReference>
<protein>
    <recommendedName>
        <fullName evidence="1">MAP kinase-activating death domain-containing protein</fullName>
    </recommendedName>
</protein>
<accession>A0A1S8WSW7</accession>
<dbReference type="GO" id="GO:0042981">
    <property type="term" value="P:regulation of apoptotic process"/>
    <property type="evidence" value="ECO:0007669"/>
    <property type="project" value="TreeGrafter"/>
</dbReference>
<dbReference type="PANTHER" id="PTHR13008:SF7">
    <property type="entry name" value="MAP KINASE-ACTIVATING DEATH DOMAIN PROTEIN"/>
    <property type="match status" value="1"/>
</dbReference>
<sequence>MKDLIHQSNLQAQRTRKPRTGRTYVFEDLVNESGRRNKLWDDMQFWEDAFLDAVAQERDILGMDFRPTELLTRYNLANPLKKKHLELAEDRLLAGLMHNLISFMVMLEVSLPDIRKKVRRLLAKSHMGLHYSQEISHLLDVLEYLVSCLFVVVSDSGLLIFRQVHLPFDLKLPLVAWGKTVCHLFSKFDMLS</sequence>
<organism evidence="2 3">
    <name type="scientific">Opisthorchis viverrini</name>
    <name type="common">Southeast Asian liver fluke</name>
    <dbReference type="NCBI Taxonomy" id="6198"/>
    <lineage>
        <taxon>Eukaryota</taxon>
        <taxon>Metazoa</taxon>
        <taxon>Spiralia</taxon>
        <taxon>Lophotrochozoa</taxon>
        <taxon>Platyhelminthes</taxon>
        <taxon>Trematoda</taxon>
        <taxon>Digenea</taxon>
        <taxon>Opisthorchiida</taxon>
        <taxon>Opisthorchiata</taxon>
        <taxon>Opisthorchiidae</taxon>
        <taxon>Opisthorchis</taxon>
    </lineage>
</organism>
<reference evidence="2 3" key="1">
    <citation type="submission" date="2015-03" db="EMBL/GenBank/DDBJ databases">
        <title>Draft genome of the nematode, Opisthorchis viverrini.</title>
        <authorList>
            <person name="Mitreva M."/>
        </authorList>
    </citation>
    <scope>NUCLEOTIDE SEQUENCE [LARGE SCALE GENOMIC DNA]</scope>
    <source>
        <strain evidence="2">Khon Kaen</strain>
    </source>
</reference>
<gene>
    <name evidence="2" type="ORF">X801_06666</name>
</gene>
<dbReference type="GO" id="GO:0032483">
    <property type="term" value="P:regulation of Rab protein signal transduction"/>
    <property type="evidence" value="ECO:0007669"/>
    <property type="project" value="TreeGrafter"/>
</dbReference>
<proteinExistence type="predicted"/>
<evidence type="ECO:0000313" key="3">
    <source>
        <dbReference type="Proteomes" id="UP000243686"/>
    </source>
</evidence>
<name>A0A1S8WSW7_OPIVI</name>
<evidence type="ECO:0000313" key="2">
    <source>
        <dbReference type="EMBL" id="OON17495.1"/>
    </source>
</evidence>
<dbReference type="GO" id="GO:0005829">
    <property type="term" value="C:cytosol"/>
    <property type="evidence" value="ECO:0007669"/>
    <property type="project" value="TreeGrafter"/>
</dbReference>
<dbReference type="Pfam" id="PF23629">
    <property type="entry name" value="Death_MADD"/>
    <property type="match status" value="1"/>
</dbReference>
<keyword evidence="3" id="KW-1185">Reference proteome</keyword>
<evidence type="ECO:0000259" key="1">
    <source>
        <dbReference type="Pfam" id="PF23629"/>
    </source>
</evidence>